<gene>
    <name evidence="1" type="ORF">H9871_01575</name>
</gene>
<evidence type="ECO:0008006" key="3">
    <source>
        <dbReference type="Google" id="ProtNLM"/>
    </source>
</evidence>
<feature type="non-terminal residue" evidence="1">
    <location>
        <position position="1"/>
    </location>
</feature>
<dbReference type="SUPFAM" id="SSF52266">
    <property type="entry name" value="SGNH hydrolase"/>
    <property type="match status" value="1"/>
</dbReference>
<dbReference type="Gene3D" id="3.40.50.1110">
    <property type="entry name" value="SGNH hydrolase"/>
    <property type="match status" value="1"/>
</dbReference>
<protein>
    <recommendedName>
        <fullName evidence="3">SGNH hydrolase-type esterase domain-containing protein</fullName>
    </recommendedName>
</protein>
<reference evidence="1" key="2">
    <citation type="submission" date="2021-04" db="EMBL/GenBank/DDBJ databases">
        <authorList>
            <person name="Gilroy R."/>
        </authorList>
    </citation>
    <scope>NUCLEOTIDE SEQUENCE</scope>
    <source>
        <strain evidence="1">ChiHejej3B27-3195</strain>
    </source>
</reference>
<name>A0A9D1S2L8_9MICC</name>
<comment type="caution">
    <text evidence="1">The sequence shown here is derived from an EMBL/GenBank/DDBJ whole genome shotgun (WGS) entry which is preliminary data.</text>
</comment>
<dbReference type="AlphaFoldDB" id="A0A9D1S2L8"/>
<reference evidence="1" key="1">
    <citation type="journal article" date="2021" name="PeerJ">
        <title>Extensive microbial diversity within the chicken gut microbiome revealed by metagenomics and culture.</title>
        <authorList>
            <person name="Gilroy R."/>
            <person name="Ravi A."/>
            <person name="Getino M."/>
            <person name="Pursley I."/>
            <person name="Horton D.L."/>
            <person name="Alikhan N.F."/>
            <person name="Baker D."/>
            <person name="Gharbi K."/>
            <person name="Hall N."/>
            <person name="Watson M."/>
            <person name="Adriaenssens E.M."/>
            <person name="Foster-Nyarko E."/>
            <person name="Jarju S."/>
            <person name="Secka A."/>
            <person name="Antonio M."/>
            <person name="Oren A."/>
            <person name="Chaudhuri R.R."/>
            <person name="La Ragione R."/>
            <person name="Hildebrand F."/>
            <person name="Pallen M.J."/>
        </authorList>
    </citation>
    <scope>NUCLEOTIDE SEQUENCE</scope>
    <source>
        <strain evidence="1">ChiHejej3B27-3195</strain>
    </source>
</reference>
<dbReference type="EMBL" id="DXGD01000060">
    <property type="protein sequence ID" value="HIW98811.1"/>
    <property type="molecule type" value="Genomic_DNA"/>
</dbReference>
<dbReference type="InterPro" id="IPR036514">
    <property type="entry name" value="SGNH_hydro_sf"/>
</dbReference>
<accession>A0A9D1S2L8</accession>
<proteinExistence type="predicted"/>
<evidence type="ECO:0000313" key="1">
    <source>
        <dbReference type="EMBL" id="HIW98811.1"/>
    </source>
</evidence>
<organism evidence="1 2">
    <name type="scientific">Candidatus Nesterenkonia stercoripullorum</name>
    <dbReference type="NCBI Taxonomy" id="2838701"/>
    <lineage>
        <taxon>Bacteria</taxon>
        <taxon>Bacillati</taxon>
        <taxon>Actinomycetota</taxon>
        <taxon>Actinomycetes</taxon>
        <taxon>Micrococcales</taxon>
        <taxon>Micrococcaceae</taxon>
        <taxon>Nesterenkonia</taxon>
    </lineage>
</organism>
<sequence>ESTPGPLAIDQEASMNAGALRFIATGSQDEAAQGRLTLTMIREALQEIIERRSASDPHLHYLDGTLLYGSEDAARLPLPDGLHPDAETHRLIGERYVEYAPKALRPIGSWRSVEEQALGAHHG</sequence>
<dbReference type="Proteomes" id="UP000824151">
    <property type="component" value="Unassembled WGS sequence"/>
</dbReference>
<evidence type="ECO:0000313" key="2">
    <source>
        <dbReference type="Proteomes" id="UP000824151"/>
    </source>
</evidence>